<reference evidence="3 4" key="1">
    <citation type="submission" date="2018-10" db="EMBL/GenBank/DDBJ databases">
        <title>Genomic Encyclopedia of Type Strains, Phase IV (KMG-IV): sequencing the most valuable type-strain genomes for metagenomic binning, comparative biology and taxonomic classification.</title>
        <authorList>
            <person name="Goeker M."/>
        </authorList>
    </citation>
    <scope>NUCLEOTIDE SEQUENCE [LARGE SCALE GENOMIC DNA]</scope>
    <source>
        <strain evidence="3 4">DSM 22008</strain>
    </source>
</reference>
<evidence type="ECO:0000313" key="4">
    <source>
        <dbReference type="Proteomes" id="UP000282211"/>
    </source>
</evidence>
<dbReference type="InParanoid" id="A0A420WE13"/>
<name>A0A420WE13_9PROT</name>
<comment type="similarity">
    <text evidence="1 2">Belongs to the UPF0301 (AlgH) family.</text>
</comment>
<dbReference type="Proteomes" id="UP000282211">
    <property type="component" value="Unassembled WGS sequence"/>
</dbReference>
<dbReference type="Gene3D" id="3.40.1740.10">
    <property type="entry name" value="VC0467-like"/>
    <property type="match status" value="1"/>
</dbReference>
<evidence type="ECO:0000256" key="1">
    <source>
        <dbReference type="ARBA" id="ARBA00009600"/>
    </source>
</evidence>
<protein>
    <recommendedName>
        <fullName evidence="2">UPF0301 protein DES40_2063</fullName>
    </recommendedName>
</protein>
<dbReference type="OrthoDB" id="9807486at2"/>
<dbReference type="InterPro" id="IPR003774">
    <property type="entry name" value="AlgH-like"/>
</dbReference>
<dbReference type="FunCoup" id="A0A420WE13">
    <property type="interactions" value="247"/>
</dbReference>
<comment type="caution">
    <text evidence="3">The sequence shown here is derived from an EMBL/GenBank/DDBJ whole genome shotgun (WGS) entry which is preliminary data.</text>
</comment>
<dbReference type="HAMAP" id="MF_00758">
    <property type="entry name" value="UPF0301"/>
    <property type="match status" value="1"/>
</dbReference>
<accession>A0A420WE13</accession>
<dbReference type="AlphaFoldDB" id="A0A420WE13"/>
<dbReference type="SUPFAM" id="SSF143456">
    <property type="entry name" value="VC0467-like"/>
    <property type="match status" value="1"/>
</dbReference>
<dbReference type="RefSeq" id="WP_121101663.1">
    <property type="nucleotide sequence ID" value="NZ_RBII01000002.1"/>
</dbReference>
<evidence type="ECO:0000256" key="2">
    <source>
        <dbReference type="HAMAP-Rule" id="MF_00758"/>
    </source>
</evidence>
<gene>
    <name evidence="3" type="ORF">DES40_2063</name>
</gene>
<organism evidence="3 4">
    <name type="scientific">Litorimonas taeanensis</name>
    <dbReference type="NCBI Taxonomy" id="568099"/>
    <lineage>
        <taxon>Bacteria</taxon>
        <taxon>Pseudomonadati</taxon>
        <taxon>Pseudomonadota</taxon>
        <taxon>Alphaproteobacteria</taxon>
        <taxon>Maricaulales</taxon>
        <taxon>Robiginitomaculaceae</taxon>
    </lineage>
</organism>
<evidence type="ECO:0000313" key="3">
    <source>
        <dbReference type="EMBL" id="RKQ69264.1"/>
    </source>
</evidence>
<dbReference type="GO" id="GO:0005829">
    <property type="term" value="C:cytosol"/>
    <property type="evidence" value="ECO:0007669"/>
    <property type="project" value="TreeGrafter"/>
</dbReference>
<dbReference type="PANTHER" id="PTHR30327">
    <property type="entry name" value="UNCHARACTERIZED PROTEIN YQGE"/>
    <property type="match status" value="1"/>
</dbReference>
<proteinExistence type="inferred from homology"/>
<dbReference type="EMBL" id="RBII01000002">
    <property type="protein sequence ID" value="RKQ69264.1"/>
    <property type="molecule type" value="Genomic_DNA"/>
</dbReference>
<dbReference type="Pfam" id="PF02622">
    <property type="entry name" value="DUF179"/>
    <property type="match status" value="1"/>
</dbReference>
<keyword evidence="4" id="KW-1185">Reference proteome</keyword>
<sequence length="196" mass="21069">MTIRPPNTKTQTAYFSGRFLLATPAMGDPRFSDALIYICSHDASGAMGIIINKSKSGLHLSDLLDQIGVEGDIRVADTPVLNGGPVDIDRGFVLHSADYFKDDTSLKLSDTLTLTSTKDILQALVEEEAPKKAMLAIGYSGWGPKQLETEIADNAWLVVDVDEGIIFNADLDMKKNQALKALGVSPEALSFIGGRA</sequence>
<dbReference type="PANTHER" id="PTHR30327:SF1">
    <property type="entry name" value="UPF0301 PROTEIN YQGE"/>
    <property type="match status" value="1"/>
</dbReference>